<dbReference type="InterPro" id="IPR013894">
    <property type="entry name" value="RMI1_OB"/>
</dbReference>
<feature type="domain" description="RecQ mediated genome instability protein 1 OB-fold" evidence="4">
    <location>
        <begin position="91"/>
        <end position="154"/>
    </location>
</feature>
<dbReference type="InterPro" id="IPR032199">
    <property type="entry name" value="RMI1_C"/>
</dbReference>
<protein>
    <recommendedName>
        <fullName evidence="2">RecQ-mediated genome instability protein 1</fullName>
    </recommendedName>
</protein>
<accession>A0A067C183</accession>
<dbReference type="PANTHER" id="PTHR14790:SF15">
    <property type="entry name" value="RECQ-MEDIATED GENOME INSTABILITY PROTEIN 1"/>
    <property type="match status" value="1"/>
</dbReference>
<dbReference type="OMA" id="MCILQVV"/>
<evidence type="ECO:0000259" key="5">
    <source>
        <dbReference type="Pfam" id="PF16099"/>
    </source>
</evidence>
<keyword evidence="7" id="KW-1185">Reference proteome</keyword>
<evidence type="ECO:0000256" key="1">
    <source>
        <dbReference type="ARBA" id="ARBA00006395"/>
    </source>
</evidence>
<dbReference type="GO" id="GO:0000724">
    <property type="term" value="P:double-strand break repair via homologous recombination"/>
    <property type="evidence" value="ECO:0007669"/>
    <property type="project" value="TreeGrafter"/>
</dbReference>
<evidence type="ECO:0000313" key="6">
    <source>
        <dbReference type="EMBL" id="KDO24544.1"/>
    </source>
</evidence>
<organism evidence="6 7">
    <name type="scientific">Saprolegnia parasitica (strain CBS 223.65)</name>
    <dbReference type="NCBI Taxonomy" id="695850"/>
    <lineage>
        <taxon>Eukaryota</taxon>
        <taxon>Sar</taxon>
        <taxon>Stramenopiles</taxon>
        <taxon>Oomycota</taxon>
        <taxon>Saprolegniomycetes</taxon>
        <taxon>Saprolegniales</taxon>
        <taxon>Saprolegniaceae</taxon>
        <taxon>Saprolegnia</taxon>
    </lineage>
</organism>
<evidence type="ECO:0000313" key="7">
    <source>
        <dbReference type="Proteomes" id="UP000030745"/>
    </source>
</evidence>
<dbReference type="GO" id="GO:0031422">
    <property type="term" value="C:RecQ family helicase-topoisomerase III complex"/>
    <property type="evidence" value="ECO:0007669"/>
    <property type="project" value="TreeGrafter"/>
</dbReference>
<reference evidence="6 7" key="1">
    <citation type="journal article" date="2013" name="PLoS Genet.">
        <title>Distinctive expansion of potential virulence genes in the genome of the oomycete fish pathogen Saprolegnia parasitica.</title>
        <authorList>
            <person name="Jiang R.H."/>
            <person name="de Bruijn I."/>
            <person name="Haas B.J."/>
            <person name="Belmonte R."/>
            <person name="Lobach L."/>
            <person name="Christie J."/>
            <person name="van den Ackerveken G."/>
            <person name="Bottin A."/>
            <person name="Bulone V."/>
            <person name="Diaz-Moreno S.M."/>
            <person name="Dumas B."/>
            <person name="Fan L."/>
            <person name="Gaulin E."/>
            <person name="Govers F."/>
            <person name="Grenville-Briggs L.J."/>
            <person name="Horner N.R."/>
            <person name="Levin J.Z."/>
            <person name="Mammella M."/>
            <person name="Meijer H.J."/>
            <person name="Morris P."/>
            <person name="Nusbaum C."/>
            <person name="Oome S."/>
            <person name="Phillips A.J."/>
            <person name="van Rooyen D."/>
            <person name="Rzeszutek E."/>
            <person name="Saraiva M."/>
            <person name="Secombes C.J."/>
            <person name="Seidl M.F."/>
            <person name="Snel B."/>
            <person name="Stassen J.H."/>
            <person name="Sykes S."/>
            <person name="Tripathy S."/>
            <person name="van den Berg H."/>
            <person name="Vega-Arreguin J.C."/>
            <person name="Wawra S."/>
            <person name="Young S.K."/>
            <person name="Zeng Q."/>
            <person name="Dieguez-Uribeondo J."/>
            <person name="Russ C."/>
            <person name="Tyler B.M."/>
            <person name="van West P."/>
        </authorList>
    </citation>
    <scope>NUCLEOTIDE SEQUENCE [LARGE SCALE GENOMIC DNA]</scope>
    <source>
        <strain evidence="6 7">CBS 223.65</strain>
    </source>
</reference>
<proteinExistence type="inferred from homology"/>
<dbReference type="GO" id="GO:0016604">
    <property type="term" value="C:nuclear body"/>
    <property type="evidence" value="ECO:0007669"/>
    <property type="project" value="TreeGrafter"/>
</dbReference>
<dbReference type="GO" id="GO:0000712">
    <property type="term" value="P:resolution of meiotic recombination intermediates"/>
    <property type="evidence" value="ECO:0007669"/>
    <property type="project" value="TreeGrafter"/>
</dbReference>
<dbReference type="Pfam" id="PF08585">
    <property type="entry name" value="RMI1_N_C"/>
    <property type="match status" value="1"/>
</dbReference>
<feature type="domain" description="RecQ-mediated genome instability protein 1 C-terminal OB-fold" evidence="5">
    <location>
        <begin position="295"/>
        <end position="429"/>
    </location>
</feature>
<evidence type="ECO:0000256" key="2">
    <source>
        <dbReference type="ARBA" id="ARBA00018987"/>
    </source>
</evidence>
<evidence type="ECO:0000256" key="3">
    <source>
        <dbReference type="SAM" id="MobiDB-lite"/>
    </source>
</evidence>
<dbReference type="VEuPathDB" id="FungiDB:SPRG_10359"/>
<dbReference type="GeneID" id="24132474"/>
<sequence length="435" mass="46910">MDACRQIARVRPAWAAECEGLLSSYMAQCGRRLSAAEQDEFVVDQFLYADVRLSCEPCLPPNVCALDGVSLVGRFFLQVVDVANVGAGQEQRHEDTPNRLLKMCLTDGAQVIYGIEHAPLRSLSTKTPSGTKVIVQNADVRHGLLMLRSIDVLGQSFNPTLEQPIQAADPSNAGALVPAVSPSNHPRPPVATPCEPLRTNASSAPAQPPYTPVPLPIRAPTTSATHVVPPVRPPSPEPIDLDLSDEERTTDPAIRHLFYGPSTSMPPRQRAAAGPRVLAPPVVALPPARSDPYLPFAYLSGIEAQIAAATSPITFHFTFHLKAFVKSVAAFAYASGYDLKVYIEDGTRTLLVAVAPAFVEQLMGVSCAEFKHAMTVDLPKGAAWVQNMQLRLQSLEGIMSVRFRPGSMPQVEKCQDYSAATAHALRARVASLQAR</sequence>
<dbReference type="KEGG" id="spar:SPRG_10359"/>
<dbReference type="InterPro" id="IPR042470">
    <property type="entry name" value="RMI1_N_C_sf"/>
</dbReference>
<dbReference type="OrthoDB" id="341511at2759"/>
<dbReference type="GO" id="GO:0000166">
    <property type="term" value="F:nucleotide binding"/>
    <property type="evidence" value="ECO:0007669"/>
    <property type="project" value="InterPro"/>
</dbReference>
<feature type="region of interest" description="Disordered" evidence="3">
    <location>
        <begin position="220"/>
        <end position="243"/>
    </location>
</feature>
<dbReference type="EMBL" id="KK583241">
    <property type="protein sequence ID" value="KDO24544.1"/>
    <property type="molecule type" value="Genomic_DNA"/>
</dbReference>
<dbReference type="Gene3D" id="2.40.50.770">
    <property type="entry name" value="RecQ-mediated genome instability protein Rmi1, C-terminal domain"/>
    <property type="match status" value="1"/>
</dbReference>
<dbReference type="Pfam" id="PF16099">
    <property type="entry name" value="RMI1_C"/>
    <property type="match status" value="1"/>
</dbReference>
<comment type="similarity">
    <text evidence="1">Belongs to the RMI1 family.</text>
</comment>
<dbReference type="AlphaFoldDB" id="A0A067C183"/>
<evidence type="ECO:0000259" key="4">
    <source>
        <dbReference type="Pfam" id="PF08585"/>
    </source>
</evidence>
<dbReference type="Proteomes" id="UP000030745">
    <property type="component" value="Unassembled WGS sequence"/>
</dbReference>
<dbReference type="SMART" id="SM01161">
    <property type="entry name" value="DUF1767"/>
    <property type="match status" value="1"/>
</dbReference>
<dbReference type="PANTHER" id="PTHR14790">
    <property type="entry name" value="RECQ-MEDIATED GENOME INSTABILITY PROTEIN 1 RMI1"/>
    <property type="match status" value="1"/>
</dbReference>
<gene>
    <name evidence="6" type="ORF">SPRG_10359</name>
</gene>
<dbReference type="RefSeq" id="XP_012204805.1">
    <property type="nucleotide sequence ID" value="XM_012349415.1"/>
</dbReference>
<name>A0A067C183_SAPPC</name>
<dbReference type="STRING" id="695850.A0A067C183"/>